<evidence type="ECO:0000256" key="4">
    <source>
        <dbReference type="ARBA" id="ARBA00047628"/>
    </source>
</evidence>
<dbReference type="EC" id="4.2.3.153" evidence="5"/>
<feature type="active site" description="Schiff-base intermediate with substrate" evidence="5 6">
    <location>
        <position position="29"/>
    </location>
</feature>
<dbReference type="HAMAP" id="MF_00681">
    <property type="entry name" value="MfnB"/>
    <property type="match status" value="1"/>
</dbReference>
<evidence type="ECO:0000313" key="8">
    <source>
        <dbReference type="Proteomes" id="UP000033072"/>
    </source>
</evidence>
<dbReference type="UniPathway" id="UPA00080"/>
<organism evidence="7 8">
    <name type="scientific">Methanosarcina lacustris Z-7289</name>
    <dbReference type="NCBI Taxonomy" id="1434111"/>
    <lineage>
        <taxon>Archaea</taxon>
        <taxon>Methanobacteriati</taxon>
        <taxon>Methanobacteriota</taxon>
        <taxon>Stenosarchaea group</taxon>
        <taxon>Methanomicrobia</taxon>
        <taxon>Methanosarcinales</taxon>
        <taxon>Methanosarcinaceae</taxon>
        <taxon>Methanosarcina</taxon>
    </lineage>
</organism>
<name>A0A0E3S508_9EURY</name>
<proteinExistence type="inferred from homology"/>
<feature type="active site" description="Proton acceptor" evidence="5 6">
    <location>
        <position position="87"/>
    </location>
</feature>
<dbReference type="GO" id="GO:2001120">
    <property type="term" value="P:methanofuran biosynthetic process"/>
    <property type="evidence" value="ECO:0007669"/>
    <property type="project" value="UniProtKB-UniRule"/>
</dbReference>
<comment type="similarity">
    <text evidence="5">Belongs to the MfnB family.</text>
</comment>
<dbReference type="InterPro" id="IPR011060">
    <property type="entry name" value="RibuloseP-bd_barrel"/>
</dbReference>
<dbReference type="NCBIfam" id="NF002575">
    <property type="entry name" value="PRK02227.1-3"/>
    <property type="match status" value="1"/>
</dbReference>
<dbReference type="SUPFAM" id="SSF51366">
    <property type="entry name" value="Ribulose-phoshate binding barrel"/>
    <property type="match status" value="1"/>
</dbReference>
<dbReference type="PATRIC" id="fig|1434111.4.peg.3859"/>
<evidence type="ECO:0000256" key="2">
    <source>
        <dbReference type="ARBA" id="ARBA00023239"/>
    </source>
</evidence>
<dbReference type="SUPFAM" id="SSF51569">
    <property type="entry name" value="Aldolase"/>
    <property type="match status" value="1"/>
</dbReference>
<sequence length="236" mass="25300">MKLKLLVSPINKEEAIIASRGGADIVDVKNPKEGSLGANFPWVIRDVKEVVNGRQPISATIGDFNFKPGTAALAALGAAAAGADYIKVGLYDIQTEAQALELLTKITRAVKDYDPSKKVVAAGYSDYKRINSISPILLPAVAAEAGVDVVMVDTGIKDGKSTFEFMDEKELIEFTDLAHEHGLESAIAGSLKFEDLPVLERIGPDIIGVRGMVCGGDRMTTIRQELVEKLVSECQI</sequence>
<dbReference type="KEGG" id="mls:MSLAZ_2918"/>
<evidence type="ECO:0000256" key="1">
    <source>
        <dbReference type="ARBA" id="ARBA00003810"/>
    </source>
</evidence>
<dbReference type="STRING" id="1434111.MSLAZ_2918"/>
<dbReference type="Proteomes" id="UP000033072">
    <property type="component" value="Chromosome"/>
</dbReference>
<evidence type="ECO:0000313" key="7">
    <source>
        <dbReference type="EMBL" id="AKB76179.1"/>
    </source>
</evidence>
<evidence type="ECO:0000256" key="6">
    <source>
        <dbReference type="PIRSR" id="PIRSR015957-1"/>
    </source>
</evidence>
<comment type="pathway">
    <text evidence="5">Cofactor biosynthesis; methanofuran biosynthesis.</text>
</comment>
<reference evidence="7 8" key="1">
    <citation type="submission" date="2014-07" db="EMBL/GenBank/DDBJ databases">
        <title>Methanogenic archaea and the global carbon cycle.</title>
        <authorList>
            <person name="Henriksen J.R."/>
            <person name="Luke J."/>
            <person name="Reinhart S."/>
            <person name="Benedict M.N."/>
            <person name="Youngblut N.D."/>
            <person name="Metcalf M.E."/>
            <person name="Whitaker R.J."/>
            <person name="Metcalf W.W."/>
        </authorList>
    </citation>
    <scope>NUCLEOTIDE SEQUENCE [LARGE SCALE GENOMIC DNA]</scope>
    <source>
        <strain evidence="7 8">Z-7289</strain>
    </source>
</reference>
<protein>
    <recommendedName>
        <fullName evidence="5">(5-formylfuran-3-yl)methyl phosphate synthase</fullName>
        <ecNumber evidence="5">4.2.3.153</ecNumber>
    </recommendedName>
    <alternativeName>
        <fullName evidence="5">4-(hydroxymethyl)-2-furancarboxaldehyde-phosphate synthase</fullName>
        <shortName evidence="5">4-HFC-P synthase</shortName>
    </alternativeName>
</protein>
<dbReference type="Pfam" id="PF04476">
    <property type="entry name" value="4HFCP_synth"/>
    <property type="match status" value="1"/>
</dbReference>
<comment type="function">
    <text evidence="1 5">Catalyzes the formation of 4-(hydroxymethyl)-2-furancarboxaldehyde phosphate (4-HFC-P) from two molecules of glyceraldehyde-3-P (GA-3-P).</text>
</comment>
<comment type="catalytic activity">
    <reaction evidence="4 5">
        <text>2 D-glyceraldehyde 3-phosphate = 4-(hydroxymethyl)-2-furancarboxaldehyde phosphate + phosphate + 2 H2O</text>
        <dbReference type="Rhea" id="RHEA:43536"/>
        <dbReference type="ChEBI" id="CHEBI:15377"/>
        <dbReference type="ChEBI" id="CHEBI:43474"/>
        <dbReference type="ChEBI" id="CHEBI:59776"/>
        <dbReference type="ChEBI" id="CHEBI:83407"/>
        <dbReference type="EC" id="4.2.3.153"/>
    </reaction>
</comment>
<accession>A0A0E3S508</accession>
<dbReference type="HOGENOM" id="CLU_068659_0_0_2"/>
<evidence type="ECO:0000256" key="5">
    <source>
        <dbReference type="HAMAP-Rule" id="MF_00681"/>
    </source>
</evidence>
<keyword evidence="2 5" id="KW-0456">Lyase</keyword>
<gene>
    <name evidence="5" type="primary">mfnB</name>
    <name evidence="7" type="ORF">MSLAZ_2918</name>
</gene>
<dbReference type="EMBL" id="CP009515">
    <property type="protein sequence ID" value="AKB76179.1"/>
    <property type="molecule type" value="Genomic_DNA"/>
</dbReference>
<dbReference type="GO" id="GO:0016830">
    <property type="term" value="F:carbon-carbon lyase activity"/>
    <property type="evidence" value="ECO:0007669"/>
    <property type="project" value="UniProtKB-UniRule"/>
</dbReference>
<keyword evidence="8" id="KW-1185">Reference proteome</keyword>
<dbReference type="AlphaFoldDB" id="A0A0E3S508"/>
<evidence type="ECO:0000256" key="3">
    <source>
        <dbReference type="ARBA" id="ARBA00023270"/>
    </source>
</evidence>
<dbReference type="InterPro" id="IPR035081">
    <property type="entry name" value="4HFCP_synth_arc"/>
</dbReference>
<dbReference type="PIRSF" id="PIRSF015957">
    <property type="entry name" value="UCP015957"/>
    <property type="match status" value="1"/>
</dbReference>
<keyword evidence="3 5" id="KW-0704">Schiff base</keyword>
<dbReference type="InterPro" id="IPR007565">
    <property type="entry name" value="4HFCP_synth"/>
</dbReference>